<dbReference type="GO" id="GO:0015280">
    <property type="term" value="F:ligand-gated sodium channel activity"/>
    <property type="evidence" value="ECO:0007669"/>
    <property type="project" value="TreeGrafter"/>
</dbReference>
<reference evidence="14 15" key="1">
    <citation type="submission" date="2014-07" db="EMBL/GenBank/DDBJ databases">
        <title>Genomic and transcriptomic analysis on Apis cerana provide comprehensive insights into honey bee biology.</title>
        <authorList>
            <person name="Diao Q."/>
            <person name="Sun L."/>
            <person name="Zheng H."/>
            <person name="Zheng H."/>
            <person name="Xu S."/>
            <person name="Wang S."/>
            <person name="Zeng Z."/>
            <person name="Hu F."/>
            <person name="Su S."/>
            <person name="Wu J."/>
        </authorList>
    </citation>
    <scope>NUCLEOTIDE SEQUENCE [LARGE SCALE GENOMIC DNA]</scope>
    <source>
        <tissue evidence="14">Pupae without intestine</tissue>
    </source>
</reference>
<comment type="subcellular location">
    <subcellularLocation>
        <location evidence="1">Membrane</location>
        <topology evidence="1">Multi-pass membrane protein</topology>
    </subcellularLocation>
</comment>
<dbReference type="InterPro" id="IPR001873">
    <property type="entry name" value="ENaC"/>
</dbReference>
<dbReference type="EMBL" id="KZ288392">
    <property type="protein sequence ID" value="PBC26347.1"/>
    <property type="molecule type" value="Genomic_DNA"/>
</dbReference>
<evidence type="ECO:0000256" key="10">
    <source>
        <dbReference type="ARBA" id="ARBA00023201"/>
    </source>
</evidence>
<protein>
    <submittedName>
        <fullName evidence="14">Degenerin protein asic-1</fullName>
    </submittedName>
</protein>
<evidence type="ECO:0000256" key="3">
    <source>
        <dbReference type="ARBA" id="ARBA00022448"/>
    </source>
</evidence>
<accession>A0A2A3E3P0</accession>
<keyword evidence="15" id="KW-1185">Reference proteome</keyword>
<keyword evidence="6 13" id="KW-1133">Transmembrane helix</keyword>
<evidence type="ECO:0000256" key="8">
    <source>
        <dbReference type="ARBA" id="ARBA00023065"/>
    </source>
</evidence>
<keyword evidence="10 12" id="KW-0739">Sodium transport</keyword>
<dbReference type="Proteomes" id="UP000242457">
    <property type="component" value="Unassembled WGS sequence"/>
</dbReference>
<organism evidence="14 15">
    <name type="scientific">Apis cerana cerana</name>
    <name type="common">Oriental honeybee</name>
    <dbReference type="NCBI Taxonomy" id="94128"/>
    <lineage>
        <taxon>Eukaryota</taxon>
        <taxon>Metazoa</taxon>
        <taxon>Ecdysozoa</taxon>
        <taxon>Arthropoda</taxon>
        <taxon>Hexapoda</taxon>
        <taxon>Insecta</taxon>
        <taxon>Pterygota</taxon>
        <taxon>Neoptera</taxon>
        <taxon>Endopterygota</taxon>
        <taxon>Hymenoptera</taxon>
        <taxon>Apocrita</taxon>
        <taxon>Aculeata</taxon>
        <taxon>Apoidea</taxon>
        <taxon>Anthophila</taxon>
        <taxon>Apidae</taxon>
        <taxon>Apis</taxon>
    </lineage>
</organism>
<dbReference type="PANTHER" id="PTHR11690:SF288">
    <property type="entry name" value="AMILORIDE-SENSITIVE NA+ CHANNEL-RELATED"/>
    <property type="match status" value="1"/>
</dbReference>
<keyword evidence="8 12" id="KW-0406">Ion transport</keyword>
<evidence type="ECO:0000256" key="4">
    <source>
        <dbReference type="ARBA" id="ARBA00022461"/>
    </source>
</evidence>
<dbReference type="AlphaFoldDB" id="A0A2A3E3P0"/>
<comment type="similarity">
    <text evidence="2 12">Belongs to the amiloride-sensitive sodium channel (TC 1.A.6) family.</text>
</comment>
<evidence type="ECO:0000256" key="5">
    <source>
        <dbReference type="ARBA" id="ARBA00022692"/>
    </source>
</evidence>
<proteinExistence type="inferred from homology"/>
<evidence type="ECO:0000256" key="12">
    <source>
        <dbReference type="RuleBase" id="RU000679"/>
    </source>
</evidence>
<keyword evidence="7" id="KW-0915">Sodium</keyword>
<dbReference type="PANTHER" id="PTHR11690">
    <property type="entry name" value="AMILORIDE-SENSITIVE SODIUM CHANNEL-RELATED"/>
    <property type="match status" value="1"/>
</dbReference>
<evidence type="ECO:0000256" key="7">
    <source>
        <dbReference type="ARBA" id="ARBA00023053"/>
    </source>
</evidence>
<keyword evidence="4 12" id="KW-0894">Sodium channel</keyword>
<dbReference type="GO" id="GO:0005886">
    <property type="term" value="C:plasma membrane"/>
    <property type="evidence" value="ECO:0007669"/>
    <property type="project" value="TreeGrafter"/>
</dbReference>
<evidence type="ECO:0000256" key="11">
    <source>
        <dbReference type="ARBA" id="ARBA00023303"/>
    </source>
</evidence>
<gene>
    <name evidence="14" type="ORF">APICC_01368</name>
</gene>
<evidence type="ECO:0000256" key="9">
    <source>
        <dbReference type="ARBA" id="ARBA00023136"/>
    </source>
</evidence>
<dbReference type="STRING" id="94128.A0A2A3E3P0"/>
<evidence type="ECO:0000256" key="6">
    <source>
        <dbReference type="ARBA" id="ARBA00022989"/>
    </source>
</evidence>
<feature type="transmembrane region" description="Helical" evidence="13">
    <location>
        <begin position="100"/>
        <end position="128"/>
    </location>
</feature>
<dbReference type="Gene3D" id="1.10.287.770">
    <property type="entry name" value="YojJ-like"/>
    <property type="match status" value="1"/>
</dbReference>
<evidence type="ECO:0000256" key="1">
    <source>
        <dbReference type="ARBA" id="ARBA00004141"/>
    </source>
</evidence>
<dbReference type="Pfam" id="PF00858">
    <property type="entry name" value="ASC"/>
    <property type="match status" value="1"/>
</dbReference>
<sequence>MLIDPYERTCYLTDVDCILARRRNLSQIQSLHINDCDCLPQCSDVNYEIVTESIPMDNAEFDSEITRGLNLNSTSFLYAYFRDGTYLEYRKQTILGWDNLLASFGGIFGLCLGGSVISFVEFFYYFIIDFFSVRKKKKTQLMDVPPASKLFNSVPMNVNLKKYNTSTLNEHIFLAWNQQLPKRIWKNSDYKLSMYKE</sequence>
<keyword evidence="3 12" id="KW-0813">Transport</keyword>
<keyword evidence="9 13" id="KW-0472">Membrane</keyword>
<keyword evidence="11 12" id="KW-0407">Ion channel</keyword>
<evidence type="ECO:0000313" key="14">
    <source>
        <dbReference type="EMBL" id="PBC26347.1"/>
    </source>
</evidence>
<evidence type="ECO:0000313" key="15">
    <source>
        <dbReference type="Proteomes" id="UP000242457"/>
    </source>
</evidence>
<evidence type="ECO:0000256" key="13">
    <source>
        <dbReference type="SAM" id="Phobius"/>
    </source>
</evidence>
<keyword evidence="5 12" id="KW-0812">Transmembrane</keyword>
<evidence type="ECO:0000256" key="2">
    <source>
        <dbReference type="ARBA" id="ARBA00007193"/>
    </source>
</evidence>
<name>A0A2A3E3P0_APICC</name>
<dbReference type="OrthoDB" id="6021021at2759"/>